<gene>
    <name evidence="1" type="ORF">Tci_864667</name>
</gene>
<comment type="caution">
    <text evidence="1">The sequence shown here is derived from an EMBL/GenBank/DDBJ whole genome shotgun (WGS) entry which is preliminary data.</text>
</comment>
<feature type="non-terminal residue" evidence="1">
    <location>
        <position position="1"/>
    </location>
</feature>
<protein>
    <submittedName>
        <fullName evidence="1">Uncharacterized protein</fullName>
    </submittedName>
</protein>
<dbReference type="AlphaFoldDB" id="A0A699S5Y8"/>
<proteinExistence type="predicted"/>
<sequence length="99" mass="10999">AASQTPINVAGSSTNAFEEHSFERFSPFKNAFSLPHVPFVTLIDDTGIFGNAFDDEVLEREVDMNNADSSYTIPEAIKFLKDHPQEQVIGILETPVQTR</sequence>
<organism evidence="1">
    <name type="scientific">Tanacetum cinerariifolium</name>
    <name type="common">Dalmatian daisy</name>
    <name type="synonym">Chrysanthemum cinerariifolium</name>
    <dbReference type="NCBI Taxonomy" id="118510"/>
    <lineage>
        <taxon>Eukaryota</taxon>
        <taxon>Viridiplantae</taxon>
        <taxon>Streptophyta</taxon>
        <taxon>Embryophyta</taxon>
        <taxon>Tracheophyta</taxon>
        <taxon>Spermatophyta</taxon>
        <taxon>Magnoliopsida</taxon>
        <taxon>eudicotyledons</taxon>
        <taxon>Gunneridae</taxon>
        <taxon>Pentapetalae</taxon>
        <taxon>asterids</taxon>
        <taxon>campanulids</taxon>
        <taxon>Asterales</taxon>
        <taxon>Asteraceae</taxon>
        <taxon>Asteroideae</taxon>
        <taxon>Anthemideae</taxon>
        <taxon>Anthemidinae</taxon>
        <taxon>Tanacetum</taxon>
    </lineage>
</organism>
<dbReference type="EMBL" id="BKCJ011138956">
    <property type="protein sequence ID" value="GFC92697.1"/>
    <property type="molecule type" value="Genomic_DNA"/>
</dbReference>
<name>A0A699S5Y8_TANCI</name>
<evidence type="ECO:0000313" key="1">
    <source>
        <dbReference type="EMBL" id="GFC92697.1"/>
    </source>
</evidence>
<accession>A0A699S5Y8</accession>
<reference evidence="1" key="1">
    <citation type="journal article" date="2019" name="Sci. Rep.">
        <title>Draft genome of Tanacetum cinerariifolium, the natural source of mosquito coil.</title>
        <authorList>
            <person name="Yamashiro T."/>
            <person name="Shiraishi A."/>
            <person name="Satake H."/>
            <person name="Nakayama K."/>
        </authorList>
    </citation>
    <scope>NUCLEOTIDE SEQUENCE</scope>
</reference>